<dbReference type="AlphaFoldDB" id="A0AA38XNW4"/>
<dbReference type="CDD" id="cd10170">
    <property type="entry name" value="ASKHA_NBD_HSP70"/>
    <property type="match status" value="1"/>
</dbReference>
<dbReference type="Proteomes" id="UP001172673">
    <property type="component" value="Unassembled WGS sequence"/>
</dbReference>
<evidence type="ECO:0008006" key="3">
    <source>
        <dbReference type="Google" id="ProtNLM"/>
    </source>
</evidence>
<organism evidence="1 2">
    <name type="scientific">Cladophialophora chaetospira</name>
    <dbReference type="NCBI Taxonomy" id="386627"/>
    <lineage>
        <taxon>Eukaryota</taxon>
        <taxon>Fungi</taxon>
        <taxon>Dikarya</taxon>
        <taxon>Ascomycota</taxon>
        <taxon>Pezizomycotina</taxon>
        <taxon>Eurotiomycetes</taxon>
        <taxon>Chaetothyriomycetidae</taxon>
        <taxon>Chaetothyriales</taxon>
        <taxon>Herpotrichiellaceae</taxon>
        <taxon>Cladophialophora</taxon>
    </lineage>
</organism>
<keyword evidence="2" id="KW-1185">Reference proteome</keyword>
<evidence type="ECO:0000313" key="2">
    <source>
        <dbReference type="Proteomes" id="UP001172673"/>
    </source>
</evidence>
<gene>
    <name evidence="1" type="ORF">H2200_000675</name>
</gene>
<dbReference type="Gene3D" id="3.30.420.40">
    <property type="match status" value="2"/>
</dbReference>
<comment type="caution">
    <text evidence="1">The sequence shown here is derived from an EMBL/GenBank/DDBJ whole genome shotgun (WGS) entry which is preliminary data.</text>
</comment>
<protein>
    <recommendedName>
        <fullName evidence="3">Actin-like ATPase domain-containing protein</fullName>
    </recommendedName>
</protein>
<proteinExistence type="predicted"/>
<dbReference type="EMBL" id="JAPDRK010000001">
    <property type="protein sequence ID" value="KAJ9616955.1"/>
    <property type="molecule type" value="Genomic_DNA"/>
</dbReference>
<accession>A0AA38XNW4</accession>
<sequence length="719" mass="80719">MPPIRNKVIGVAVRPTFTKSKATSDAQDEKPSKSATKIRKLVLGAASKPRSATKSPRRRAIFIALDCGTTFLKGGVWVGDKDGTTTRPTSPRQLEAINWPNDYHITRARAAMLTDNTWAFGDDIPRALEMGQITEADIMYQLKPMAYDGEMQQRRQADEDRMRQQAFLASFGNLKIQDQLAACGESVPTEKVPQVHSYAGLMKWCWKAAAIDVSRKHPELKWNDFSQSTKDEQFPPPNQDVRVAILVPATTLCSVQHRQFMTAAAETAGIPNFEFLSEPAAALTYHLLNYRPDTPMRVLLGKTVMMMDAGAGSVDWVVWTILNMSPLRVRVEVSGVTAWLGASQVNTHARTLILEGVRDLEGLLEHLSFQHCRTITQVTFDKELDDIIEEHKCWPRGVEGRYLPIQNLPMDVHSRLHGTSGVWLSKKDMKMIHKQYADPIISTTLDIAARVADMKSSRGDQTLPIHQIFATGGGVLNSHFQENFRKDVGDVSWTKWGYIIPVDFPTATSTDLTSSYPCLTQVAQGGLLVLADDELEAERVIDRSYFFANLNETCVQDDATTVCEPTYFARKGQPFQPEDAIRIPCKRRHYDRGLDEYEIHEEIYFSDSITEDRVILDRDALDKLLDSSLPWKYTLSKKDLAGMTLSSADPDPLLNRFTTCWIWDYLLDMTFDGRHVHFLVTIPRNGVLGPGQDAGPNPIQRSYKVDIKGAMRPLGATAE</sequence>
<name>A0AA38XNW4_9EURO</name>
<reference evidence="1" key="1">
    <citation type="submission" date="2022-10" db="EMBL/GenBank/DDBJ databases">
        <title>Culturing micro-colonial fungi from biological soil crusts in the Mojave desert and describing Neophaeococcomyces mojavensis, and introducing the new genera and species Taxawa tesnikishii.</title>
        <authorList>
            <person name="Kurbessoian T."/>
            <person name="Stajich J.E."/>
        </authorList>
    </citation>
    <scope>NUCLEOTIDE SEQUENCE</scope>
    <source>
        <strain evidence="1">TK_41</strain>
    </source>
</reference>
<evidence type="ECO:0000313" key="1">
    <source>
        <dbReference type="EMBL" id="KAJ9616955.1"/>
    </source>
</evidence>
<dbReference type="Gene3D" id="3.90.640.10">
    <property type="entry name" value="Actin, Chain A, domain 4"/>
    <property type="match status" value="1"/>
</dbReference>